<gene>
    <name evidence="8" type="ORF">ACFSJC_04140</name>
</gene>
<evidence type="ECO:0000256" key="1">
    <source>
        <dbReference type="ARBA" id="ARBA00000085"/>
    </source>
</evidence>
<keyword evidence="5" id="KW-0472">Membrane</keyword>
<dbReference type="InterPro" id="IPR000700">
    <property type="entry name" value="PAS-assoc_C"/>
</dbReference>
<dbReference type="PANTHER" id="PTHR43065:SF48">
    <property type="entry name" value="HISTIDINE KINASE"/>
    <property type="match status" value="1"/>
</dbReference>
<dbReference type="InterPro" id="IPR000014">
    <property type="entry name" value="PAS"/>
</dbReference>
<dbReference type="SUPFAM" id="SSF47384">
    <property type="entry name" value="Homodimeric domain of signal transducing histidine kinase"/>
    <property type="match status" value="1"/>
</dbReference>
<dbReference type="PRINTS" id="PR00344">
    <property type="entry name" value="BCTRLSENSOR"/>
</dbReference>
<feature type="transmembrane region" description="Helical" evidence="5">
    <location>
        <begin position="6"/>
        <end position="26"/>
    </location>
</feature>
<keyword evidence="8" id="KW-0808">Transferase</keyword>
<dbReference type="Pfam" id="PF02518">
    <property type="entry name" value="HATPase_c"/>
    <property type="match status" value="1"/>
</dbReference>
<evidence type="ECO:0000256" key="5">
    <source>
        <dbReference type="SAM" id="Phobius"/>
    </source>
</evidence>
<protein>
    <recommendedName>
        <fullName evidence="2">histidine kinase</fullName>
        <ecNumber evidence="2">2.7.13.3</ecNumber>
    </recommendedName>
</protein>
<dbReference type="SMART" id="SM00086">
    <property type="entry name" value="PAC"/>
    <property type="match status" value="1"/>
</dbReference>
<dbReference type="InterPro" id="IPR005467">
    <property type="entry name" value="His_kinase_dom"/>
</dbReference>
<feature type="domain" description="PAC" evidence="7">
    <location>
        <begin position="377"/>
        <end position="430"/>
    </location>
</feature>
<evidence type="ECO:0000259" key="6">
    <source>
        <dbReference type="PROSITE" id="PS50109"/>
    </source>
</evidence>
<keyword evidence="5" id="KW-1133">Transmembrane helix</keyword>
<dbReference type="SUPFAM" id="SSF55785">
    <property type="entry name" value="PYP-like sensor domain (PAS domain)"/>
    <property type="match status" value="1"/>
</dbReference>
<proteinExistence type="predicted"/>
<evidence type="ECO:0000313" key="9">
    <source>
        <dbReference type="Proteomes" id="UP001597337"/>
    </source>
</evidence>
<evidence type="ECO:0000256" key="2">
    <source>
        <dbReference type="ARBA" id="ARBA00012438"/>
    </source>
</evidence>
<dbReference type="Gene3D" id="3.30.450.20">
    <property type="entry name" value="PAS domain"/>
    <property type="match status" value="1"/>
</dbReference>
<keyword evidence="8" id="KW-0418">Kinase</keyword>
<keyword evidence="4" id="KW-0175">Coiled coil</keyword>
<dbReference type="PROSITE" id="PS50109">
    <property type="entry name" value="HIS_KIN"/>
    <property type="match status" value="1"/>
</dbReference>
<dbReference type="InterPro" id="IPR013655">
    <property type="entry name" value="PAS_fold_3"/>
</dbReference>
<dbReference type="NCBIfam" id="TIGR00229">
    <property type="entry name" value="sensory_box"/>
    <property type="match status" value="1"/>
</dbReference>
<dbReference type="InterPro" id="IPR036097">
    <property type="entry name" value="HisK_dim/P_sf"/>
</dbReference>
<dbReference type="PROSITE" id="PS50113">
    <property type="entry name" value="PAC"/>
    <property type="match status" value="1"/>
</dbReference>
<comment type="catalytic activity">
    <reaction evidence="1">
        <text>ATP + protein L-histidine = ADP + protein N-phospho-L-histidine.</text>
        <dbReference type="EC" id="2.7.13.3"/>
    </reaction>
</comment>
<dbReference type="RefSeq" id="WP_386023630.1">
    <property type="nucleotide sequence ID" value="NZ_JBHUHX010000007.1"/>
</dbReference>
<dbReference type="Proteomes" id="UP001597337">
    <property type="component" value="Unassembled WGS sequence"/>
</dbReference>
<dbReference type="PANTHER" id="PTHR43065">
    <property type="entry name" value="SENSOR HISTIDINE KINASE"/>
    <property type="match status" value="1"/>
</dbReference>
<feature type="domain" description="Histidine kinase" evidence="6">
    <location>
        <begin position="595"/>
        <end position="767"/>
    </location>
</feature>
<keyword evidence="3" id="KW-0597">Phosphoprotein</keyword>
<dbReference type="EMBL" id="JBHUHX010000007">
    <property type="protein sequence ID" value="MFD2111030.1"/>
    <property type="molecule type" value="Genomic_DNA"/>
</dbReference>
<dbReference type="GO" id="GO:0016301">
    <property type="term" value="F:kinase activity"/>
    <property type="evidence" value="ECO:0007669"/>
    <property type="project" value="UniProtKB-KW"/>
</dbReference>
<name>A0ABW4Y4L3_9GAMM</name>
<dbReference type="SUPFAM" id="SSF55874">
    <property type="entry name" value="ATPase domain of HSP90 chaperone/DNA topoisomerase II/histidine kinase"/>
    <property type="match status" value="1"/>
</dbReference>
<comment type="caution">
    <text evidence="8">The sequence shown here is derived from an EMBL/GenBank/DDBJ whole genome shotgun (WGS) entry which is preliminary data.</text>
</comment>
<evidence type="ECO:0000313" key="8">
    <source>
        <dbReference type="EMBL" id="MFD2111030.1"/>
    </source>
</evidence>
<accession>A0ABW4Y4L3</accession>
<feature type="transmembrane region" description="Helical" evidence="5">
    <location>
        <begin position="201"/>
        <end position="223"/>
    </location>
</feature>
<dbReference type="Gene3D" id="3.30.565.10">
    <property type="entry name" value="Histidine kinase-like ATPase, C-terminal domain"/>
    <property type="match status" value="1"/>
</dbReference>
<dbReference type="CDD" id="cd00082">
    <property type="entry name" value="HisKA"/>
    <property type="match status" value="1"/>
</dbReference>
<evidence type="ECO:0000256" key="4">
    <source>
        <dbReference type="SAM" id="Coils"/>
    </source>
</evidence>
<reference evidence="9" key="1">
    <citation type="journal article" date="2019" name="Int. J. Syst. Evol. Microbiol.">
        <title>The Global Catalogue of Microorganisms (GCM) 10K type strain sequencing project: providing services to taxonomists for standard genome sequencing and annotation.</title>
        <authorList>
            <consortium name="The Broad Institute Genomics Platform"/>
            <consortium name="The Broad Institute Genome Sequencing Center for Infectious Disease"/>
            <person name="Wu L."/>
            <person name="Ma J."/>
        </authorList>
    </citation>
    <scope>NUCLEOTIDE SEQUENCE [LARGE SCALE GENOMIC DNA]</scope>
    <source>
        <strain evidence="9">KACC 12597</strain>
    </source>
</reference>
<organism evidence="8 9">
    <name type="scientific">Thiorhodococcus fuscus</name>
    <dbReference type="NCBI Taxonomy" id="527200"/>
    <lineage>
        <taxon>Bacteria</taxon>
        <taxon>Pseudomonadati</taxon>
        <taxon>Pseudomonadota</taxon>
        <taxon>Gammaproteobacteria</taxon>
        <taxon>Chromatiales</taxon>
        <taxon>Chromatiaceae</taxon>
        <taxon>Thiorhodococcus</taxon>
    </lineage>
</organism>
<dbReference type="InterPro" id="IPR003661">
    <property type="entry name" value="HisK_dim/P_dom"/>
</dbReference>
<dbReference type="InterPro" id="IPR036890">
    <property type="entry name" value="HATPase_C_sf"/>
</dbReference>
<dbReference type="InterPro" id="IPR003594">
    <property type="entry name" value="HATPase_dom"/>
</dbReference>
<dbReference type="Gene3D" id="1.10.287.130">
    <property type="match status" value="1"/>
</dbReference>
<evidence type="ECO:0000259" key="7">
    <source>
        <dbReference type="PROSITE" id="PS50113"/>
    </source>
</evidence>
<dbReference type="InterPro" id="IPR001610">
    <property type="entry name" value="PAC"/>
</dbReference>
<dbReference type="Pfam" id="PF08447">
    <property type="entry name" value="PAS_3"/>
    <property type="match status" value="1"/>
</dbReference>
<dbReference type="InterPro" id="IPR035965">
    <property type="entry name" value="PAS-like_dom_sf"/>
</dbReference>
<dbReference type="EC" id="2.7.13.3" evidence="2"/>
<keyword evidence="9" id="KW-1185">Reference proteome</keyword>
<keyword evidence="5" id="KW-0812">Transmembrane</keyword>
<dbReference type="CDD" id="cd00130">
    <property type="entry name" value="PAS"/>
    <property type="match status" value="1"/>
</dbReference>
<evidence type="ECO:0000256" key="3">
    <source>
        <dbReference type="ARBA" id="ARBA00022553"/>
    </source>
</evidence>
<dbReference type="InterPro" id="IPR004358">
    <property type="entry name" value="Sig_transdc_His_kin-like_C"/>
</dbReference>
<dbReference type="SMART" id="SM00387">
    <property type="entry name" value="HATPase_c"/>
    <property type="match status" value="1"/>
</dbReference>
<sequence length="769" mass="86029">MRLAYKLMIPLVLILVVGFGMLYVLWIQSERAMIDAFEEQSSRVIMDELTQHRERRLEVERAYLEFVASMAAKVAVEFVSNMNYGGIEQPISELLALDGVTAVQVFDATTDQTFVAAYREDGRSQVGAELPEAFAGYQQFRHPLTGSFDGHVVDYGYIAIYYDDALLREEVGAMEHASLGRIEQIKTDVQRMLVQRLSFQLLLLIIVALSLAASVLLLVYRFVLVPLRTLHEGLDGFFAFLQRQEDRIEPIALKGGDEFCDMARALNKNIEISAELLQSINALNATLEHKVEARTRQLRLANEKLELSLEGGRLGSFDWDITSDRYSIDERWANLLGFEFDAAEHKLDVWTSLIHPEDLRSTLQRLQRYLAGEDPHYETQYRVRTKDGRYLWILARGKIVACDAEGRPVRVAGTHMDISPIKETEQRLLDATRRAERALAELQSTQAQLVQSEKMAALGHLVAGVAHEINTPLGAVKSSGSNIAHSLEQALGNLPKLFRLLTPEEEPLLLDLLACARAQTGVLSSREARRLTRALAGELERNGVANARRIADILVQLGVHDSPDLYLPLIRHSHCDFILETAYSVAAIATNTVNINHAVERAAKIIVALKSFSRHDASGKRSETDLRQNIETVLTLYHNQIKQNTELVFRYAEIPPLPCYPDELCQVWTNLIHNALQAMDCRGTLRIDLAAENGAAVVTVADTGVGIPAEIRERIFEPFFTTKRAGEGSGLGLDIVKKIIAKHDGRLEMASEVSVGTTFKVYLPYPEPI</sequence>
<feature type="coiled-coil region" evidence="4">
    <location>
        <begin position="421"/>
        <end position="455"/>
    </location>
</feature>